<evidence type="ECO:0000256" key="5">
    <source>
        <dbReference type="ARBA" id="ARBA00022695"/>
    </source>
</evidence>
<keyword evidence="4 11" id="KW-0808">Transferase</keyword>
<comment type="caution">
    <text evidence="14">The sequence shown here is derived from an EMBL/GenBank/DDBJ whole genome shotgun (WGS) entry which is preliminary data.</text>
</comment>
<dbReference type="PANTHER" id="PTHR10536">
    <property type="entry name" value="DNA PRIMASE SMALL SUBUNIT"/>
    <property type="match status" value="1"/>
</dbReference>
<dbReference type="EC" id="2.7.7.-" evidence="11"/>
<evidence type="ECO:0000313" key="14">
    <source>
        <dbReference type="EMBL" id="HIH16794.1"/>
    </source>
</evidence>
<evidence type="ECO:0000313" key="15">
    <source>
        <dbReference type="EMBL" id="MBS3062422.1"/>
    </source>
</evidence>
<dbReference type="SUPFAM" id="SSF56747">
    <property type="entry name" value="Prim-pol domain"/>
    <property type="match status" value="1"/>
</dbReference>
<dbReference type="GO" id="GO:0046872">
    <property type="term" value="F:metal ion binding"/>
    <property type="evidence" value="ECO:0007669"/>
    <property type="project" value="UniProtKB-KW"/>
</dbReference>
<reference evidence="15" key="2">
    <citation type="submission" date="2021-03" db="EMBL/GenBank/DDBJ databases">
        <authorList>
            <person name="Jaffe A."/>
        </authorList>
    </citation>
    <scope>NUCLEOTIDE SEQUENCE</scope>
    <source>
        <strain evidence="15">RIFCSPLOWO2_01_FULL_58_19</strain>
    </source>
</reference>
<dbReference type="EMBL" id="JAGVWE010000002">
    <property type="protein sequence ID" value="MBS3062422.1"/>
    <property type="molecule type" value="Genomic_DNA"/>
</dbReference>
<dbReference type="GO" id="GO:1990077">
    <property type="term" value="C:primosome complex"/>
    <property type="evidence" value="ECO:0007669"/>
    <property type="project" value="UniProtKB-KW"/>
</dbReference>
<dbReference type="Proteomes" id="UP000678237">
    <property type="component" value="Unassembled WGS sequence"/>
</dbReference>
<protein>
    <recommendedName>
        <fullName evidence="11">DNA primase small subunit PriS</fullName>
        <ecNumber evidence="11">2.7.7.-</ecNumber>
    </recommendedName>
</protein>
<dbReference type="EMBL" id="DUGH01000125">
    <property type="protein sequence ID" value="HIH16794.1"/>
    <property type="molecule type" value="Genomic_DNA"/>
</dbReference>
<comment type="function">
    <text evidence="13">RNA polymerase that catalyzes the synthesis of short RNA molecules used as primers for DNA polymerase during DNA replication.</text>
</comment>
<dbReference type="GO" id="GO:0003899">
    <property type="term" value="F:DNA-directed RNA polymerase activity"/>
    <property type="evidence" value="ECO:0007669"/>
    <property type="project" value="UniProtKB-UniRule"/>
</dbReference>
<keyword evidence="6 11" id="KW-0235">DNA replication</keyword>
<dbReference type="GO" id="GO:0006269">
    <property type="term" value="P:DNA replication, synthesis of primer"/>
    <property type="evidence" value="ECO:0007669"/>
    <property type="project" value="UniProtKB-UniRule"/>
</dbReference>
<evidence type="ECO:0000256" key="13">
    <source>
        <dbReference type="RuleBase" id="RU004224"/>
    </source>
</evidence>
<dbReference type="AlphaFoldDB" id="A0A7J4JHJ5"/>
<keyword evidence="3 11" id="KW-0639">Primosome</keyword>
<keyword evidence="10 11" id="KW-0464">Manganese</keyword>
<proteinExistence type="inferred from homology"/>
<comment type="similarity">
    <text evidence="1 11 12">Belongs to the eukaryotic-type primase small subunit family.</text>
</comment>
<dbReference type="Pfam" id="PF01896">
    <property type="entry name" value="DNA_primase_S"/>
    <property type="match status" value="1"/>
</dbReference>
<evidence type="ECO:0000256" key="2">
    <source>
        <dbReference type="ARBA" id="ARBA00022478"/>
    </source>
</evidence>
<dbReference type="InterPro" id="IPR023639">
    <property type="entry name" value="DNA_primase_ssu_PriS"/>
</dbReference>
<keyword evidence="2 11" id="KW-0240">DNA-directed RNA polymerase</keyword>
<evidence type="ECO:0000256" key="3">
    <source>
        <dbReference type="ARBA" id="ARBA00022515"/>
    </source>
</evidence>
<comment type="subunit">
    <text evidence="11">Heterodimer of a small subunit (PriS) and a large subunit (PriL).</text>
</comment>
<comment type="function">
    <text evidence="11">Catalytic subunit of DNA primase, an RNA polymerase that catalyzes the synthesis of short RNA molecules used as primers for DNA polymerase during DNA replication. The small subunit contains the primase catalytic core and has DNA synthesis activity on its own. Binding to the large subunit stabilizes and modulates the activity, increasing the rate of DNA synthesis while decreasing the length of the DNA fragments, and conferring RNA synthesis capability. The DNA polymerase activity may enable DNA primase to also catalyze primer extension after primer synthesis. May also play a role in DNA repair.</text>
</comment>
<reference evidence="14" key="1">
    <citation type="journal article" date="2020" name="bioRxiv">
        <title>A rank-normalized archaeal taxonomy based on genome phylogeny resolves widespread incomplete and uneven classifications.</title>
        <authorList>
            <person name="Rinke C."/>
            <person name="Chuvochina M."/>
            <person name="Mussig A.J."/>
            <person name="Chaumeil P.-A."/>
            <person name="Waite D.W."/>
            <person name="Whitman W.B."/>
            <person name="Parks D.H."/>
            <person name="Hugenholtz P."/>
        </authorList>
    </citation>
    <scope>NUCLEOTIDE SEQUENCE</scope>
    <source>
        <strain evidence="14">UBA10219</strain>
    </source>
</reference>
<feature type="active site" evidence="11">
    <location>
        <position position="95"/>
    </location>
</feature>
<evidence type="ECO:0000256" key="7">
    <source>
        <dbReference type="ARBA" id="ARBA00022723"/>
    </source>
</evidence>
<keyword evidence="9 11" id="KW-0804">Transcription</keyword>
<dbReference type="HAMAP" id="MF_00700">
    <property type="entry name" value="DNA_primase_sml_arc"/>
    <property type="match status" value="1"/>
</dbReference>
<evidence type="ECO:0000256" key="1">
    <source>
        <dbReference type="ARBA" id="ARBA00009762"/>
    </source>
</evidence>
<name>A0A7J4JHJ5_9ARCH</name>
<keyword evidence="8 11" id="KW-0460">Magnesium</keyword>
<dbReference type="Proteomes" id="UP000564964">
    <property type="component" value="Unassembled WGS sequence"/>
</dbReference>
<evidence type="ECO:0000256" key="4">
    <source>
        <dbReference type="ARBA" id="ARBA00022679"/>
    </source>
</evidence>
<keyword evidence="7 11" id="KW-0479">Metal-binding</keyword>
<evidence type="ECO:0000256" key="12">
    <source>
        <dbReference type="RuleBase" id="RU003514"/>
    </source>
</evidence>
<dbReference type="Gene3D" id="3.90.920.10">
    <property type="entry name" value="DNA primase, PRIM domain"/>
    <property type="match status" value="1"/>
</dbReference>
<evidence type="ECO:0000256" key="6">
    <source>
        <dbReference type="ARBA" id="ARBA00022705"/>
    </source>
</evidence>
<sequence length="414" mass="46124">MEVVGFLRERFRAYYAKTPVAGPPDLAQREFGTGDYGIKINQRHLAFRSREELNRFLREQAPFYISYSNAYYNYPDRRPMEAKKFIKADLVYEFDADDLKTDCKKQHDAWKCGKCGANGPGLLENCTSCGQRVEREEWVCGECLGAVKKQVFRLLDFLENDFGLSAADGMAINSSGGKGYHLHVRSEAVQHLSNPARIELLDYLTAANLDFKALGFYLTEDHRFVCPPRSRGEALGWARRLLDRLAEFLSTADASALSVYGRIGIPTAKKLLEKREKILADLDKGLMHQFPGKQTEQFWGNLLAYAVEGLRLDVDRQTSADISKIVRVPDTLHGSTGLLAKTVALEALPAFDPLKETVVFGGGGETVKVKALKAPRFSLGGEGFGPYSQEVVELPEFAAIYLLARGAAELLPRP</sequence>
<comment type="cofactor">
    <cofactor evidence="11">
        <name>Mg(2+)</name>
        <dbReference type="ChEBI" id="CHEBI:18420"/>
    </cofactor>
    <cofactor evidence="11">
        <name>Mn(2+)</name>
        <dbReference type="ChEBI" id="CHEBI:29035"/>
    </cofactor>
</comment>
<accession>A0A7J4JHJ5</accession>
<feature type="active site" evidence="11">
    <location>
        <position position="315"/>
    </location>
</feature>
<dbReference type="GO" id="GO:0000428">
    <property type="term" value="C:DNA-directed RNA polymerase complex"/>
    <property type="evidence" value="ECO:0007669"/>
    <property type="project" value="UniProtKB-KW"/>
</dbReference>
<evidence type="ECO:0000256" key="9">
    <source>
        <dbReference type="ARBA" id="ARBA00023163"/>
    </source>
</evidence>
<reference evidence="15" key="3">
    <citation type="submission" date="2021-05" db="EMBL/GenBank/DDBJ databases">
        <title>Protein family content uncovers lineage relationships and bacterial pathway maintenance mechanisms in DPANN archaea.</title>
        <authorList>
            <person name="Castelle C.J."/>
            <person name="Meheust R."/>
            <person name="Jaffe A.L."/>
            <person name="Seitz K."/>
            <person name="Gong X."/>
            <person name="Baker B.J."/>
            <person name="Banfield J.F."/>
        </authorList>
    </citation>
    <scope>NUCLEOTIDE SEQUENCE</scope>
    <source>
        <strain evidence="15">RIFCSPLOWO2_01_FULL_58_19</strain>
    </source>
</reference>
<comment type="caution">
    <text evidence="11">Lacks conserved residue(s) required for the propagation of feature annotation.</text>
</comment>
<evidence type="ECO:0000256" key="10">
    <source>
        <dbReference type="ARBA" id="ARBA00023211"/>
    </source>
</evidence>
<keyword evidence="5 11" id="KW-0548">Nucleotidyltransferase</keyword>
<evidence type="ECO:0000256" key="11">
    <source>
        <dbReference type="HAMAP-Rule" id="MF_00700"/>
    </source>
</evidence>
<gene>
    <name evidence="11" type="primary">priS</name>
    <name evidence="14" type="ORF">HA252_05295</name>
    <name evidence="15" type="ORF">J4203_00990</name>
</gene>
<evidence type="ECO:0000256" key="8">
    <source>
        <dbReference type="ARBA" id="ARBA00022842"/>
    </source>
</evidence>
<organism evidence="14 16">
    <name type="scientific">Candidatus Iainarchaeum sp</name>
    <dbReference type="NCBI Taxonomy" id="3101447"/>
    <lineage>
        <taxon>Archaea</taxon>
        <taxon>Candidatus Iainarchaeota</taxon>
        <taxon>Candidatus Iainarchaeia</taxon>
        <taxon>Candidatus Iainarchaeales</taxon>
        <taxon>Candidatus Iainarchaeaceae</taxon>
        <taxon>Candidatus Iainarchaeum</taxon>
    </lineage>
</organism>
<evidence type="ECO:0000313" key="16">
    <source>
        <dbReference type="Proteomes" id="UP000564964"/>
    </source>
</evidence>
<dbReference type="InterPro" id="IPR002755">
    <property type="entry name" value="DNA_primase_S"/>
</dbReference>